<evidence type="ECO:0000313" key="4">
    <source>
        <dbReference type="WBParaSite" id="PSAMB.scaffold4580size14177.g24676.t1"/>
    </source>
</evidence>
<dbReference type="FunFam" id="3.30.70.330:FF:000092">
    <property type="entry name" value="Calcipressin-2 isoform 2"/>
    <property type="match status" value="1"/>
</dbReference>
<dbReference type="Pfam" id="PF04847">
    <property type="entry name" value="Calcipressin"/>
    <property type="match status" value="1"/>
</dbReference>
<dbReference type="Gene3D" id="3.30.70.330">
    <property type="match status" value="1"/>
</dbReference>
<dbReference type="GO" id="GO:0005737">
    <property type="term" value="C:cytoplasm"/>
    <property type="evidence" value="ECO:0007669"/>
    <property type="project" value="TreeGrafter"/>
</dbReference>
<evidence type="ECO:0000313" key="3">
    <source>
        <dbReference type="Proteomes" id="UP000887566"/>
    </source>
</evidence>
<dbReference type="SUPFAM" id="SSF54928">
    <property type="entry name" value="RNA-binding domain, RBD"/>
    <property type="match status" value="1"/>
</dbReference>
<accession>A0A914WKU0</accession>
<dbReference type="WBParaSite" id="PSAMB.scaffold4580size14177.g24676.t1">
    <property type="protein sequence ID" value="PSAMB.scaffold4580size14177.g24676.t1"/>
    <property type="gene ID" value="PSAMB.scaffold4580size14177.g24676"/>
</dbReference>
<dbReference type="InterPro" id="IPR035979">
    <property type="entry name" value="RBD_domain_sf"/>
</dbReference>
<dbReference type="GO" id="GO:0008597">
    <property type="term" value="F:calcium-dependent protein serine/threonine phosphatase regulator activity"/>
    <property type="evidence" value="ECO:0007669"/>
    <property type="project" value="TreeGrafter"/>
</dbReference>
<comment type="similarity">
    <text evidence="1">Belongs to the RCAN family.</text>
</comment>
<dbReference type="Proteomes" id="UP000887566">
    <property type="component" value="Unplaced"/>
</dbReference>
<dbReference type="GO" id="GO:0007617">
    <property type="term" value="P:mating behavior"/>
    <property type="evidence" value="ECO:0007669"/>
    <property type="project" value="UniProtKB-ARBA"/>
</dbReference>
<dbReference type="GO" id="GO:0019722">
    <property type="term" value="P:calcium-mediated signaling"/>
    <property type="evidence" value="ECO:0007669"/>
    <property type="project" value="InterPro"/>
</dbReference>
<keyword evidence="3" id="KW-1185">Reference proteome</keyword>
<dbReference type="InterPro" id="IPR012677">
    <property type="entry name" value="Nucleotide-bd_a/b_plait_sf"/>
</dbReference>
<evidence type="ECO:0000256" key="2">
    <source>
        <dbReference type="SAM" id="MobiDB-lite"/>
    </source>
</evidence>
<sequence>MDSNEKEETSDVGTRMREEMALTQLDLKDVSDLPPSLIVTNVPASVFVDPVEKDNFAELFRQIDDNIHFEYFRSFKRVRMTFSSPQTATAARLYCDHLTFNGQTLKTFFAQKLDMPKATANDADHYLNVPPLEKQFLISPPASPPVGWEQQREMDPVVCSFDLMARLAAFAVADTTYEVHPGTDQHPAIIVHPADKDEIPDPETPYSGGSRKIPHTPRPPAESISTA</sequence>
<reference evidence="4" key="1">
    <citation type="submission" date="2022-11" db="UniProtKB">
        <authorList>
            <consortium name="WormBaseParasite"/>
        </authorList>
    </citation>
    <scope>IDENTIFICATION</scope>
</reference>
<proteinExistence type="inferred from homology"/>
<dbReference type="AlphaFoldDB" id="A0A914WKU0"/>
<dbReference type="PANTHER" id="PTHR10300">
    <property type="entry name" value="CALCIPRESSIN"/>
    <property type="match status" value="1"/>
</dbReference>
<dbReference type="GO" id="GO:0005634">
    <property type="term" value="C:nucleus"/>
    <property type="evidence" value="ECO:0007669"/>
    <property type="project" value="TreeGrafter"/>
</dbReference>
<feature type="region of interest" description="Disordered" evidence="2">
    <location>
        <begin position="193"/>
        <end position="227"/>
    </location>
</feature>
<evidence type="ECO:0000256" key="1">
    <source>
        <dbReference type="ARBA" id="ARBA00008209"/>
    </source>
</evidence>
<organism evidence="3 4">
    <name type="scientific">Plectus sambesii</name>
    <dbReference type="NCBI Taxonomy" id="2011161"/>
    <lineage>
        <taxon>Eukaryota</taxon>
        <taxon>Metazoa</taxon>
        <taxon>Ecdysozoa</taxon>
        <taxon>Nematoda</taxon>
        <taxon>Chromadorea</taxon>
        <taxon>Plectida</taxon>
        <taxon>Plectina</taxon>
        <taxon>Plectoidea</taxon>
        <taxon>Plectidae</taxon>
        <taxon>Plectus</taxon>
    </lineage>
</organism>
<dbReference type="PANTHER" id="PTHR10300:SF14">
    <property type="entry name" value="PROTEIN SARAH"/>
    <property type="match status" value="1"/>
</dbReference>
<dbReference type="CDD" id="cd12434">
    <property type="entry name" value="RRM_RCAN_like"/>
    <property type="match status" value="1"/>
</dbReference>
<dbReference type="InterPro" id="IPR006931">
    <property type="entry name" value="Calcipressin"/>
</dbReference>
<protein>
    <submittedName>
        <fullName evidence="4">Calcipressin-like protein</fullName>
    </submittedName>
</protein>
<name>A0A914WKU0_9BILA</name>
<dbReference type="GO" id="GO:0003676">
    <property type="term" value="F:nucleic acid binding"/>
    <property type="evidence" value="ECO:0007669"/>
    <property type="project" value="InterPro"/>
</dbReference>